<protein>
    <recommendedName>
        <fullName evidence="3">lipid IVA 3-deoxy-D-manno-octulosonic acid transferase</fullName>
        <ecNumber evidence="3">2.4.99.12</ecNumber>
    </recommendedName>
    <alternativeName>
        <fullName evidence="6">Lipid IV(A) 3-deoxy-D-manno-octulosonic acid transferase</fullName>
    </alternativeName>
</protein>
<evidence type="ECO:0000256" key="2">
    <source>
        <dbReference type="ARBA" id="ARBA00006380"/>
    </source>
</evidence>
<keyword evidence="8" id="KW-0812">Transmembrane</keyword>
<evidence type="ECO:0000256" key="4">
    <source>
        <dbReference type="ARBA" id="ARBA00022519"/>
    </source>
</evidence>
<reference evidence="11" key="1">
    <citation type="submission" date="2018-05" db="EMBL/GenBank/DDBJ databases">
        <authorList>
            <person name="Lanie J.A."/>
            <person name="Ng W.-L."/>
            <person name="Kazmierczak K.M."/>
            <person name="Andrzejewski T.M."/>
            <person name="Davidsen T.M."/>
            <person name="Wayne K.J."/>
            <person name="Tettelin H."/>
            <person name="Glass J.I."/>
            <person name="Rusch D."/>
            <person name="Podicherti R."/>
            <person name="Tsui H.-C.T."/>
            <person name="Winkler M.E."/>
        </authorList>
    </citation>
    <scope>NUCLEOTIDE SEQUENCE</scope>
</reference>
<dbReference type="Pfam" id="PF04413">
    <property type="entry name" value="Glycos_transf_N"/>
    <property type="match status" value="1"/>
</dbReference>
<keyword evidence="8" id="KW-1133">Transmembrane helix</keyword>
<dbReference type="AlphaFoldDB" id="A0A381W9C9"/>
<evidence type="ECO:0000256" key="6">
    <source>
        <dbReference type="ARBA" id="ARBA00031445"/>
    </source>
</evidence>
<dbReference type="Pfam" id="PF00534">
    <property type="entry name" value="Glycos_transf_1"/>
    <property type="match status" value="1"/>
</dbReference>
<keyword evidence="4" id="KW-1003">Cell membrane</keyword>
<dbReference type="GO" id="GO:0005886">
    <property type="term" value="C:plasma membrane"/>
    <property type="evidence" value="ECO:0007669"/>
    <property type="project" value="TreeGrafter"/>
</dbReference>
<dbReference type="SUPFAM" id="SSF53756">
    <property type="entry name" value="UDP-Glycosyltransferase/glycogen phosphorylase"/>
    <property type="match status" value="1"/>
</dbReference>
<evidence type="ECO:0000259" key="10">
    <source>
        <dbReference type="Pfam" id="PF04413"/>
    </source>
</evidence>
<organism evidence="11">
    <name type="scientific">marine metagenome</name>
    <dbReference type="NCBI Taxonomy" id="408172"/>
    <lineage>
        <taxon>unclassified sequences</taxon>
        <taxon>metagenomes</taxon>
        <taxon>ecological metagenomes</taxon>
    </lineage>
</organism>
<evidence type="ECO:0000256" key="3">
    <source>
        <dbReference type="ARBA" id="ARBA00012621"/>
    </source>
</evidence>
<evidence type="ECO:0000256" key="7">
    <source>
        <dbReference type="ARBA" id="ARBA00049183"/>
    </source>
</evidence>
<feature type="transmembrane region" description="Helical" evidence="8">
    <location>
        <begin position="6"/>
        <end position="28"/>
    </location>
</feature>
<dbReference type="GO" id="GO:0043842">
    <property type="term" value="F:Kdo transferase activity"/>
    <property type="evidence" value="ECO:0007669"/>
    <property type="project" value="UniProtKB-EC"/>
</dbReference>
<keyword evidence="8" id="KW-0472">Membrane</keyword>
<dbReference type="EC" id="2.4.99.12" evidence="3"/>
<evidence type="ECO:0000313" key="11">
    <source>
        <dbReference type="EMBL" id="SVA49105.1"/>
    </source>
</evidence>
<keyword evidence="4" id="KW-0997">Cell inner membrane</keyword>
<name>A0A381W9C9_9ZZZZ</name>
<dbReference type="FunFam" id="3.40.50.2000:FF:000032">
    <property type="entry name" value="3-deoxy-D-manno-octulosonic acid transferase"/>
    <property type="match status" value="1"/>
</dbReference>
<evidence type="ECO:0000259" key="9">
    <source>
        <dbReference type="Pfam" id="PF00534"/>
    </source>
</evidence>
<accession>A0A381W9C9</accession>
<sequence>MSTRALIRFGYVVFTYLMLPLICLHLLYKSLGDSNYLKRINERFGFNGDPLNTEIIWVHAVSYGEVKAASSLVGQLIKRYPEKQILLTTFTPTGSALIQELFGNTVHHVYLPYDLNGAVARFFKWANPEISIIIETELWPNFFHYCGKLNVPLVLASACVSDKSIKLYRLLLGLFQEAVSHGIVVGAQTEEEAKKFISMGASESRTFVTGNIKFDYSTPDGLVEKAKKFKKEFALNRPIWVAGSTHNGEEKIILDAHKRIMEIYPDILLIIAPRRPERFQSIRNLIDKRGFSCVSRSKDRQISETTQVMLADTLGELPMYYSASRVSFVGGSLFKTGGHNLLEPASLNTPIITGPILFGVEEIANLLRANDALEIIHNAEELSKIVCLLLSDSDRHEKMTKAARSVVDKNKGSLQKLLSLIVPLLKS</sequence>
<comment type="subcellular location">
    <subcellularLocation>
        <location evidence="1">Cell envelope</location>
    </subcellularLocation>
</comment>
<evidence type="ECO:0000256" key="1">
    <source>
        <dbReference type="ARBA" id="ARBA00004196"/>
    </source>
</evidence>
<feature type="domain" description="Glycosyl transferase family 1" evidence="9">
    <location>
        <begin position="294"/>
        <end position="405"/>
    </location>
</feature>
<gene>
    <name evidence="11" type="ORF">METZ01_LOCUS101959</name>
</gene>
<dbReference type="PANTHER" id="PTHR42755:SF1">
    <property type="entry name" value="3-DEOXY-D-MANNO-OCTULOSONIC ACID TRANSFERASE, MITOCHONDRIAL-RELATED"/>
    <property type="match status" value="1"/>
</dbReference>
<comment type="catalytic activity">
    <reaction evidence="7">
        <text>lipid IVA (E. coli) + CMP-3-deoxy-beta-D-manno-octulosonate = alpha-Kdo-(2-&gt;6)-lipid IVA (E. coli) + CMP + H(+)</text>
        <dbReference type="Rhea" id="RHEA:28066"/>
        <dbReference type="ChEBI" id="CHEBI:15378"/>
        <dbReference type="ChEBI" id="CHEBI:58603"/>
        <dbReference type="ChEBI" id="CHEBI:60364"/>
        <dbReference type="ChEBI" id="CHEBI:60377"/>
        <dbReference type="ChEBI" id="CHEBI:85987"/>
        <dbReference type="EC" id="2.4.99.12"/>
    </reaction>
</comment>
<dbReference type="NCBIfam" id="NF004388">
    <property type="entry name" value="PRK05749.1-4"/>
    <property type="match status" value="1"/>
</dbReference>
<dbReference type="InterPro" id="IPR001296">
    <property type="entry name" value="Glyco_trans_1"/>
</dbReference>
<keyword evidence="5" id="KW-0808">Transferase</keyword>
<comment type="similarity">
    <text evidence="2">Belongs to the glycosyltransferase group 1 family. Glycosyltransferase 30 subfamily.</text>
</comment>
<dbReference type="Gene3D" id="3.40.50.11720">
    <property type="entry name" value="3-Deoxy-D-manno-octulosonic-acid transferase, N-terminal domain"/>
    <property type="match status" value="1"/>
</dbReference>
<dbReference type="InterPro" id="IPR038107">
    <property type="entry name" value="Glycos_transf_N_sf"/>
</dbReference>
<dbReference type="GO" id="GO:0030313">
    <property type="term" value="C:cell envelope"/>
    <property type="evidence" value="ECO:0007669"/>
    <property type="project" value="UniProtKB-SubCell"/>
</dbReference>
<evidence type="ECO:0000256" key="5">
    <source>
        <dbReference type="ARBA" id="ARBA00022679"/>
    </source>
</evidence>
<dbReference type="PANTHER" id="PTHR42755">
    <property type="entry name" value="3-DEOXY-MANNO-OCTULOSONATE CYTIDYLYLTRANSFERASE"/>
    <property type="match status" value="1"/>
</dbReference>
<dbReference type="Gene3D" id="3.40.50.2000">
    <property type="entry name" value="Glycogen Phosphorylase B"/>
    <property type="match status" value="1"/>
</dbReference>
<dbReference type="GO" id="GO:0009245">
    <property type="term" value="P:lipid A biosynthetic process"/>
    <property type="evidence" value="ECO:0007669"/>
    <property type="project" value="TreeGrafter"/>
</dbReference>
<proteinExistence type="inferred from homology"/>
<dbReference type="EMBL" id="UINC01011096">
    <property type="protein sequence ID" value="SVA49105.1"/>
    <property type="molecule type" value="Genomic_DNA"/>
</dbReference>
<feature type="domain" description="3-deoxy-D-manno-octulosonic-acid transferase N-terminal" evidence="10">
    <location>
        <begin position="38"/>
        <end position="215"/>
    </location>
</feature>
<dbReference type="InterPro" id="IPR039901">
    <property type="entry name" value="Kdotransferase"/>
</dbReference>
<dbReference type="InterPro" id="IPR007507">
    <property type="entry name" value="Glycos_transf_N"/>
</dbReference>
<evidence type="ECO:0000256" key="8">
    <source>
        <dbReference type="SAM" id="Phobius"/>
    </source>
</evidence>